<reference evidence="2 3" key="1">
    <citation type="submission" date="2019-04" db="EMBL/GenBank/DDBJ databases">
        <title>Herbidospora sp. NEAU-GS14.nov., a novel actinomycete isolated from soil.</title>
        <authorList>
            <person name="Han L."/>
        </authorList>
    </citation>
    <scope>NUCLEOTIDE SEQUENCE [LARGE SCALE GENOMIC DNA]</scope>
    <source>
        <strain evidence="2 3">NEAU-GS14</strain>
    </source>
</reference>
<dbReference type="Proteomes" id="UP000308705">
    <property type="component" value="Unassembled WGS sequence"/>
</dbReference>
<name>A0A4U3MKS3_9ACTN</name>
<gene>
    <name evidence="2" type="ORF">FDA94_09015</name>
</gene>
<comment type="caution">
    <text evidence="2">The sequence shown here is derived from an EMBL/GenBank/DDBJ whole genome shotgun (WGS) entry which is preliminary data.</text>
</comment>
<keyword evidence="3" id="KW-1185">Reference proteome</keyword>
<evidence type="ECO:0000313" key="3">
    <source>
        <dbReference type="Proteomes" id="UP000308705"/>
    </source>
</evidence>
<dbReference type="OrthoDB" id="3681676at2"/>
<dbReference type="AlphaFoldDB" id="A0A4U3MKS3"/>
<sequence>MTEEQNRGPIPQEDLVDGDPEPAPVQQVNNFIAAMKYSFKDLDARDAVFGVSSTADGPRQPPKALTGALSAAEIAASTACYVQPSPFSLAKSRLRAEGLVILVSEAGTGKYSGAVNLLRDFVGGGGLYVLTPYSGPDKLASRKYNKGCGYIVEGAKEDLDKKQADFEWRRVRARVAECNAYLVVTVNASPAEESGRTDSVARVPWSRPDLVELVATRITGGETDHRLAGAMVAVPREPSLDSVVRVADLINGGTAPESAVQQAFGLAAQEELRKWFDQGYSYTDWAEVMVLALTPGISEPAYERILGRFEGLLHERFPREIPTPTEGSESLSPVPGLRPRRAERGRGLITVETQTVNTVSRRYPVFRNAACQDNALSVMWSLFPGDFWVMVRHWVKGVIAEPATRFAVSKGLARLAFDAYDTEVSQAYLTPWSQGACGRDGQEAAIWVLSHMCQDPVLAHRALETAIRWISYGTTEQRWTGALAFTGQLGILFPEAAIERMWQLVRQNNGISPDVATGMAELFATLTAHGEGAGKMLRYLKTRLDDFQPVGPDRALYALTMEALVTTLSVRDALSKEPAIALYLLDRPDRRDLVAEIWAAAIGYRPVRQQALQSLMIALKALRRLSRSAEDEVVALGLAFANVLGPAGFESLRAGLTAAMRRLHRSDDGNRNLVKILLSAMELAFALKNGETS</sequence>
<accession>A0A4U3MKS3</accession>
<proteinExistence type="predicted"/>
<protein>
    <submittedName>
        <fullName evidence="2">Uncharacterized protein</fullName>
    </submittedName>
</protein>
<dbReference type="EMBL" id="SZQA01000006">
    <property type="protein sequence ID" value="TKK89520.1"/>
    <property type="molecule type" value="Genomic_DNA"/>
</dbReference>
<organism evidence="2 3">
    <name type="scientific">Herbidospora galbida</name>
    <dbReference type="NCBI Taxonomy" id="2575442"/>
    <lineage>
        <taxon>Bacteria</taxon>
        <taxon>Bacillati</taxon>
        <taxon>Actinomycetota</taxon>
        <taxon>Actinomycetes</taxon>
        <taxon>Streptosporangiales</taxon>
        <taxon>Streptosporangiaceae</taxon>
        <taxon>Herbidospora</taxon>
    </lineage>
</organism>
<dbReference type="RefSeq" id="WP_137246578.1">
    <property type="nucleotide sequence ID" value="NZ_SZQA01000006.1"/>
</dbReference>
<evidence type="ECO:0000313" key="2">
    <source>
        <dbReference type="EMBL" id="TKK89520.1"/>
    </source>
</evidence>
<evidence type="ECO:0000256" key="1">
    <source>
        <dbReference type="SAM" id="MobiDB-lite"/>
    </source>
</evidence>
<feature type="region of interest" description="Disordered" evidence="1">
    <location>
        <begin position="1"/>
        <end position="24"/>
    </location>
</feature>